<dbReference type="GO" id="GO:0005886">
    <property type="term" value="C:plasma membrane"/>
    <property type="evidence" value="ECO:0007669"/>
    <property type="project" value="UniProtKB-SubCell"/>
</dbReference>
<feature type="transmembrane region" description="Helical" evidence="10">
    <location>
        <begin position="174"/>
        <end position="197"/>
    </location>
</feature>
<evidence type="ECO:0000259" key="11">
    <source>
        <dbReference type="Pfam" id="PF00999"/>
    </source>
</evidence>
<evidence type="ECO:0000256" key="2">
    <source>
        <dbReference type="ARBA" id="ARBA00022448"/>
    </source>
</evidence>
<comment type="caution">
    <text evidence="12">The sequence shown here is derived from an EMBL/GenBank/DDBJ whole genome shotgun (WGS) entry which is preliminary data.</text>
</comment>
<dbReference type="InterPro" id="IPR006153">
    <property type="entry name" value="Cation/H_exchanger_TM"/>
</dbReference>
<evidence type="ECO:0000313" key="13">
    <source>
        <dbReference type="EMBL" id="CAL1135236.1"/>
    </source>
</evidence>
<feature type="transmembrane region" description="Helical" evidence="10">
    <location>
        <begin position="144"/>
        <end position="162"/>
    </location>
</feature>
<proteinExistence type="predicted"/>
<reference evidence="12" key="1">
    <citation type="submission" date="2022-10" db="EMBL/GenBank/DDBJ databases">
        <authorList>
            <person name="Chen Y."/>
            <person name="Dougan E. K."/>
            <person name="Chan C."/>
            <person name="Rhodes N."/>
            <person name="Thang M."/>
        </authorList>
    </citation>
    <scope>NUCLEOTIDE SEQUENCE</scope>
</reference>
<dbReference type="AlphaFoldDB" id="A0A9P1FMZ7"/>
<evidence type="ECO:0000313" key="14">
    <source>
        <dbReference type="EMBL" id="CAL4769173.1"/>
    </source>
</evidence>
<keyword evidence="9" id="KW-0739">Sodium transport</keyword>
<comment type="subcellular location">
    <subcellularLocation>
        <location evidence="1">Cell membrane</location>
        <topology evidence="1">Multi-pass membrane protein</topology>
    </subcellularLocation>
</comment>
<feature type="transmembrane region" description="Helical" evidence="10">
    <location>
        <begin position="209"/>
        <end position="226"/>
    </location>
</feature>
<evidence type="ECO:0000313" key="12">
    <source>
        <dbReference type="EMBL" id="CAI3981861.1"/>
    </source>
</evidence>
<evidence type="ECO:0000256" key="1">
    <source>
        <dbReference type="ARBA" id="ARBA00004651"/>
    </source>
</evidence>
<keyword evidence="3" id="KW-1003">Cell membrane</keyword>
<keyword evidence="7" id="KW-0406">Ion transport</keyword>
<feature type="transmembrane region" description="Helical" evidence="10">
    <location>
        <begin position="232"/>
        <end position="251"/>
    </location>
</feature>
<dbReference type="GO" id="GO:0098719">
    <property type="term" value="P:sodium ion import across plasma membrane"/>
    <property type="evidence" value="ECO:0007669"/>
    <property type="project" value="TreeGrafter"/>
</dbReference>
<dbReference type="EMBL" id="CAMXCT030000668">
    <property type="protein sequence ID" value="CAL4769173.1"/>
    <property type="molecule type" value="Genomic_DNA"/>
</dbReference>
<feature type="transmembrane region" description="Helical" evidence="10">
    <location>
        <begin position="303"/>
        <end position="324"/>
    </location>
</feature>
<evidence type="ECO:0000256" key="3">
    <source>
        <dbReference type="ARBA" id="ARBA00022475"/>
    </source>
</evidence>
<reference evidence="13" key="2">
    <citation type="submission" date="2024-04" db="EMBL/GenBank/DDBJ databases">
        <authorList>
            <person name="Chen Y."/>
            <person name="Shah S."/>
            <person name="Dougan E. K."/>
            <person name="Thang M."/>
            <person name="Chan C."/>
        </authorList>
    </citation>
    <scope>NUCLEOTIDE SEQUENCE [LARGE SCALE GENOMIC DNA]</scope>
</reference>
<keyword evidence="5 10" id="KW-1133">Transmembrane helix</keyword>
<dbReference type="EMBL" id="CAMXCT010000668">
    <property type="protein sequence ID" value="CAI3981861.1"/>
    <property type="molecule type" value="Genomic_DNA"/>
</dbReference>
<keyword evidence="8 10" id="KW-0472">Membrane</keyword>
<feature type="transmembrane region" description="Helical" evidence="10">
    <location>
        <begin position="104"/>
        <end position="132"/>
    </location>
</feature>
<feature type="transmembrane region" description="Helical" evidence="10">
    <location>
        <begin position="263"/>
        <end position="283"/>
    </location>
</feature>
<dbReference type="GO" id="GO:0051453">
    <property type="term" value="P:regulation of intracellular pH"/>
    <property type="evidence" value="ECO:0007669"/>
    <property type="project" value="TreeGrafter"/>
</dbReference>
<feature type="transmembrane region" description="Helical" evidence="10">
    <location>
        <begin position="368"/>
        <end position="393"/>
    </location>
</feature>
<dbReference type="PANTHER" id="PTHR10110:SF86">
    <property type="entry name" value="SODIUM_HYDROGEN EXCHANGER 7"/>
    <property type="match status" value="1"/>
</dbReference>
<dbReference type="PANTHER" id="PTHR10110">
    <property type="entry name" value="SODIUM/HYDROGEN EXCHANGER"/>
    <property type="match status" value="1"/>
</dbReference>
<keyword evidence="6" id="KW-0915">Sodium</keyword>
<keyword evidence="4 10" id="KW-0812">Transmembrane</keyword>
<evidence type="ECO:0000256" key="10">
    <source>
        <dbReference type="SAM" id="Phobius"/>
    </source>
</evidence>
<evidence type="ECO:0000256" key="6">
    <source>
        <dbReference type="ARBA" id="ARBA00023053"/>
    </source>
</evidence>
<dbReference type="OrthoDB" id="441412at2759"/>
<dbReference type="GO" id="GO:0015386">
    <property type="term" value="F:potassium:proton antiporter activity"/>
    <property type="evidence" value="ECO:0007669"/>
    <property type="project" value="TreeGrafter"/>
</dbReference>
<accession>A0A9P1FMZ7</accession>
<organism evidence="12">
    <name type="scientific">Cladocopium goreaui</name>
    <dbReference type="NCBI Taxonomy" id="2562237"/>
    <lineage>
        <taxon>Eukaryota</taxon>
        <taxon>Sar</taxon>
        <taxon>Alveolata</taxon>
        <taxon>Dinophyceae</taxon>
        <taxon>Suessiales</taxon>
        <taxon>Symbiodiniaceae</taxon>
        <taxon>Cladocopium</taxon>
    </lineage>
</organism>
<evidence type="ECO:0000256" key="7">
    <source>
        <dbReference type="ARBA" id="ARBA00023065"/>
    </source>
</evidence>
<dbReference type="GO" id="GO:0015385">
    <property type="term" value="F:sodium:proton antiporter activity"/>
    <property type="evidence" value="ECO:0007669"/>
    <property type="project" value="InterPro"/>
</dbReference>
<feature type="domain" description="Cation/H+ exchanger transmembrane" evidence="11">
    <location>
        <begin position="39"/>
        <end position="394"/>
    </location>
</feature>
<dbReference type="Gene3D" id="6.10.140.1330">
    <property type="match status" value="1"/>
</dbReference>
<feature type="transmembrane region" description="Helical" evidence="10">
    <location>
        <begin position="75"/>
        <end position="98"/>
    </location>
</feature>
<sequence length="667" mass="73273">MGYSKARFLSGVVFACWHFSRTPTSTISWHTWFRSVEKWESINPHLLFYCFLPPLIFSEAMKLNVRLVQKCFTQVFLLACPGVLLGTGLVAAVAKYLLPYNWSWAVSLTFGAVLSATDPVAVVALFSTLGVSPKLTMLVSGESLMNDGTAIVVFVLMLKAVLGASLDATSVLTFFGHMSFSSIVFGSLIGLAAVAIIGKCAEERFHSDPLIQVMITLCCAYLSFFLGESELATSGVLATVSAGFMVAYFAWPRFVSTEAIEIVWETVEFTGNTVIFFLAGLLFADTLLDSVGIIQAADFGWLLMLYVSLLLIRSIMLAVLWIPLQMVGSPIDWREGLAMIWSGLRGAVSLTLAIIIDEEPAVSREMGARIMFHVGGIAALTLLVNATTAAPLLRYLGLARSSGADQRKLQVLTKHLAQHTQEIKGHRDQEDLRFKGINEAVLQAMVPSLKPSVSPQASDESSSETLQAYREAFLQVVKSHYWSSIHQGLVPRTSQSARLLLSSVDMALENAAESLSDWEGIKACFETSPGIFSKLTGEHSMGDMMQKAYCVLSFLEAHRCARNELPRFFHGDDAEVQQQVASESSAECSQAEEILKALPEDLVMLARTEMFARKLLQEQLHEVDELKERGLLTSADASKLGHHVQSELLTLLHRPKNEWLALKDGAK</sequence>
<dbReference type="EMBL" id="CAMXCT020000668">
    <property type="protein sequence ID" value="CAL1135236.1"/>
    <property type="molecule type" value="Genomic_DNA"/>
</dbReference>
<dbReference type="Pfam" id="PF00999">
    <property type="entry name" value="Na_H_Exchanger"/>
    <property type="match status" value="1"/>
</dbReference>
<gene>
    <name evidence="12" type="ORF">C1SCF055_LOCUS9609</name>
</gene>
<dbReference type="InterPro" id="IPR018422">
    <property type="entry name" value="Cation/H_exchanger_CPA1"/>
</dbReference>
<name>A0A9P1FMZ7_9DINO</name>
<evidence type="ECO:0000256" key="5">
    <source>
        <dbReference type="ARBA" id="ARBA00022989"/>
    </source>
</evidence>
<keyword evidence="15" id="KW-1185">Reference proteome</keyword>
<protein>
    <submittedName>
        <fullName evidence="14">Sodium/hydrogen exchanger 7 (Na(+)/H(+) exchanger 7) (NHE-7) (Protein SALT OVERLY SENSITIVE 1)</fullName>
    </submittedName>
</protein>
<evidence type="ECO:0000256" key="9">
    <source>
        <dbReference type="ARBA" id="ARBA00023201"/>
    </source>
</evidence>
<evidence type="ECO:0000313" key="15">
    <source>
        <dbReference type="Proteomes" id="UP001152797"/>
    </source>
</evidence>
<dbReference type="Proteomes" id="UP001152797">
    <property type="component" value="Unassembled WGS sequence"/>
</dbReference>
<evidence type="ECO:0000256" key="4">
    <source>
        <dbReference type="ARBA" id="ARBA00022692"/>
    </source>
</evidence>
<keyword evidence="2" id="KW-0813">Transport</keyword>
<evidence type="ECO:0000256" key="8">
    <source>
        <dbReference type="ARBA" id="ARBA00023136"/>
    </source>
</evidence>